<feature type="compositionally biased region" description="Low complexity" evidence="1">
    <location>
        <begin position="228"/>
        <end position="237"/>
    </location>
</feature>
<keyword evidence="3" id="KW-1185">Reference proteome</keyword>
<organism evidence="2 3">
    <name type="scientific">Bacillus mobilis</name>
    <dbReference type="NCBI Taxonomy" id="2026190"/>
    <lineage>
        <taxon>Bacteria</taxon>
        <taxon>Bacillati</taxon>
        <taxon>Bacillota</taxon>
        <taxon>Bacilli</taxon>
        <taxon>Bacillales</taxon>
        <taxon>Bacillaceae</taxon>
        <taxon>Bacillus</taxon>
        <taxon>Bacillus cereus group</taxon>
    </lineage>
</organism>
<accession>A0ABV4S611</accession>
<sequence>MSRIKQIAGKFKQIYTEKRQTVVSTYQDTTSGIQALKGTSFDEKKQLASAYIGEKFGINTEKSIAAKQDQIKDLSKTVEANLNFERNIAGSIGKYGTRYGIKYGIKGVKSIIDIPFVGGIVETAIEAAIGEGFKAGLKDKLEQLENKAGEVTKEGYDKILGGVRREKLQEKYDSMTPDEKETLRETIKESVEKEKHNKGVLENFRNQKEQIKQEKYGVETESPSTTLINPDDNGSNGPPSPPPEGEGIIESPVQQEQDEETLGVDESMAQNEQENNDSVDGEVDNLTGPQEQPESLLQEDGEAEVEKAHEQEVTETDVMPHTEEKDLESEEDREPEREDPEEESEEEPELEREDLEEESEGDRELEQEDSEEESEGDREREQEESEPEREQEDSEEESEEDREREQEDSEEESEEIPELKREDPEEESEEIPELKREDP</sequence>
<feature type="non-terminal residue" evidence="2">
    <location>
        <position position="439"/>
    </location>
</feature>
<reference evidence="2 3" key="1">
    <citation type="submission" date="2024-06" db="EMBL/GenBank/DDBJ databases">
        <title>Genetic profile and toxigenic potential of Bacillus cereus isolates from a Norwegian ice cream production plant,.</title>
        <authorList>
            <person name="Lindback T."/>
            <person name="Llarena A.-K."/>
            <person name="O'Sullivan K."/>
            <person name="Monshaugen M."/>
            <person name="Holmemo C.W."/>
            <person name="Aspholm M."/>
        </authorList>
    </citation>
    <scope>NUCLEOTIDE SEQUENCE [LARGE SCALE GENOMIC DNA]</scope>
    <source>
        <strain evidence="2 3">NVH-YM330</strain>
    </source>
</reference>
<dbReference type="Proteomes" id="UP001571110">
    <property type="component" value="Unassembled WGS sequence"/>
</dbReference>
<protein>
    <submittedName>
        <fullName evidence="2">Uncharacterized protein</fullName>
    </submittedName>
</protein>
<proteinExistence type="predicted"/>
<feature type="compositionally biased region" description="Basic and acidic residues" evidence="1">
    <location>
        <begin position="304"/>
        <end position="324"/>
    </location>
</feature>
<dbReference type="RefSeq" id="WP_088083143.1">
    <property type="nucleotide sequence ID" value="NZ_FMBJ01000028.1"/>
</dbReference>
<feature type="region of interest" description="Disordered" evidence="1">
    <location>
        <begin position="191"/>
        <end position="439"/>
    </location>
</feature>
<name>A0ABV4S611_9BACI</name>
<feature type="compositionally biased region" description="Acidic residues" evidence="1">
    <location>
        <begin position="325"/>
        <end position="416"/>
    </location>
</feature>
<evidence type="ECO:0000313" key="2">
    <source>
        <dbReference type="EMBL" id="MFA2795362.1"/>
    </source>
</evidence>
<evidence type="ECO:0000313" key="3">
    <source>
        <dbReference type="Proteomes" id="UP001571110"/>
    </source>
</evidence>
<gene>
    <name evidence="2" type="ORF">AB1I70_29240</name>
</gene>
<feature type="compositionally biased region" description="Basic and acidic residues" evidence="1">
    <location>
        <begin position="191"/>
        <end position="218"/>
    </location>
</feature>
<dbReference type="EMBL" id="JBFDTY010000020">
    <property type="protein sequence ID" value="MFA2795362.1"/>
    <property type="molecule type" value="Genomic_DNA"/>
</dbReference>
<evidence type="ECO:0000256" key="1">
    <source>
        <dbReference type="SAM" id="MobiDB-lite"/>
    </source>
</evidence>
<comment type="caution">
    <text evidence="2">The sequence shown here is derived from an EMBL/GenBank/DDBJ whole genome shotgun (WGS) entry which is preliminary data.</text>
</comment>
<feature type="compositionally biased region" description="Acidic residues" evidence="1">
    <location>
        <begin position="274"/>
        <end position="283"/>
    </location>
</feature>